<dbReference type="Gene3D" id="3.15.10.30">
    <property type="entry name" value="Haemolymph juvenile hormone binding protein"/>
    <property type="match status" value="1"/>
</dbReference>
<protein>
    <submittedName>
        <fullName evidence="1">Uncharacterized protein</fullName>
    </submittedName>
</protein>
<dbReference type="InterPro" id="IPR038606">
    <property type="entry name" value="To_sf"/>
</dbReference>
<evidence type="ECO:0000313" key="1">
    <source>
        <dbReference type="EMBL" id="JAT81481.1"/>
    </source>
</evidence>
<accession>A0A1E1W3L8</accession>
<name>A0A1E1W3L8_PECGO</name>
<dbReference type="PANTHER" id="PTHR11008:SF41">
    <property type="entry name" value="RE70318P"/>
    <property type="match status" value="1"/>
</dbReference>
<dbReference type="EMBL" id="GDQN01009573">
    <property type="protein sequence ID" value="JAT81481.1"/>
    <property type="molecule type" value="Transcribed_RNA"/>
</dbReference>
<organism evidence="1">
    <name type="scientific">Pectinophora gossypiella</name>
    <name type="common">Cotton pink bollworm</name>
    <name type="synonym">Depressaria gossypiella</name>
    <dbReference type="NCBI Taxonomy" id="13191"/>
    <lineage>
        <taxon>Eukaryota</taxon>
        <taxon>Metazoa</taxon>
        <taxon>Ecdysozoa</taxon>
        <taxon>Arthropoda</taxon>
        <taxon>Hexapoda</taxon>
        <taxon>Insecta</taxon>
        <taxon>Pterygota</taxon>
        <taxon>Neoptera</taxon>
        <taxon>Endopterygota</taxon>
        <taxon>Lepidoptera</taxon>
        <taxon>Glossata</taxon>
        <taxon>Ditrysia</taxon>
        <taxon>Gelechioidea</taxon>
        <taxon>Gelechiidae</taxon>
        <taxon>Apatetrinae</taxon>
        <taxon>Pectinophora</taxon>
    </lineage>
</organism>
<feature type="non-terminal residue" evidence="1">
    <location>
        <position position="1"/>
    </location>
</feature>
<sequence>YCEYHPKNDVFNFDEYFWNLSHTGFDNSQILDAHVDVATLSLNFTTFSPHVVQKSVYAASGVVLYNKTRDPDIIWGSGPVVKELYNTTILHQIRSVQYEQDGKSYLRVDSYNVSVSLDFITFDYQNLYNGTRPDLAKRTGEYINANAPYITANQQPYVETFLAGMFKEYAKAIIGSVSIDELIH</sequence>
<dbReference type="PANTHER" id="PTHR11008">
    <property type="entry name" value="PROTEIN TAKEOUT-LIKE PROTEIN"/>
    <property type="match status" value="1"/>
</dbReference>
<dbReference type="GO" id="GO:0005615">
    <property type="term" value="C:extracellular space"/>
    <property type="evidence" value="ECO:0007669"/>
    <property type="project" value="TreeGrafter"/>
</dbReference>
<dbReference type="AlphaFoldDB" id="A0A1E1W3L8"/>
<reference evidence="1" key="1">
    <citation type="submission" date="2015-09" db="EMBL/GenBank/DDBJ databases">
        <title>De novo assembly of Pectinophora gossypiella (Pink Bollworm) gut transcriptome.</title>
        <authorList>
            <person name="Tassone E.E."/>
        </authorList>
    </citation>
    <scope>NUCLEOTIDE SEQUENCE</scope>
</reference>
<gene>
    <name evidence="1" type="ORF">g.3808</name>
</gene>
<dbReference type="InterPro" id="IPR010562">
    <property type="entry name" value="Haemolymph_juvenile_hormone-bd"/>
</dbReference>
<proteinExistence type="predicted"/>
<dbReference type="Pfam" id="PF06585">
    <property type="entry name" value="JHBP"/>
    <property type="match status" value="1"/>
</dbReference>